<gene>
    <name evidence="2" type="ORF">HMPREF9094_1588</name>
</gene>
<feature type="transmembrane region" description="Helical" evidence="1">
    <location>
        <begin position="6"/>
        <end position="23"/>
    </location>
</feature>
<keyword evidence="3" id="KW-1185">Reference proteome</keyword>
<comment type="caution">
    <text evidence="2">The sequence shown here is derived from an EMBL/GenBank/DDBJ whole genome shotgun (WGS) entry which is preliminary data.</text>
</comment>
<proteinExistence type="predicted"/>
<keyword evidence="1" id="KW-0812">Transmembrane</keyword>
<dbReference type="PATRIC" id="fig|997347.4.peg.1478"/>
<evidence type="ECO:0000256" key="1">
    <source>
        <dbReference type="SAM" id="Phobius"/>
    </source>
</evidence>
<keyword evidence="1" id="KW-0472">Membrane</keyword>
<dbReference type="AlphaFoldDB" id="F9ENT3"/>
<evidence type="ECO:0000313" key="2">
    <source>
        <dbReference type="EMBL" id="EGQ79384.1"/>
    </source>
</evidence>
<keyword evidence="1" id="KW-1133">Transmembrane helix</keyword>
<feature type="transmembrane region" description="Helical" evidence="1">
    <location>
        <begin position="30"/>
        <end position="47"/>
    </location>
</feature>
<protein>
    <submittedName>
        <fullName evidence="2">Uncharacterized protein</fullName>
    </submittedName>
</protein>
<accession>F9ENT3</accession>
<dbReference type="HOGENOM" id="CLU_3099172_0_0_0"/>
<name>F9ENT3_9FUSO</name>
<dbReference type="Proteomes" id="UP000005392">
    <property type="component" value="Unassembled WGS sequence"/>
</dbReference>
<organism evidence="2 3">
    <name type="scientific">Fusobacterium animalis ATCC 51191</name>
    <dbReference type="NCBI Taxonomy" id="997347"/>
    <lineage>
        <taxon>Bacteria</taxon>
        <taxon>Fusobacteriati</taxon>
        <taxon>Fusobacteriota</taxon>
        <taxon>Fusobacteriia</taxon>
        <taxon>Fusobacteriales</taxon>
        <taxon>Fusobacteriaceae</taxon>
        <taxon>Fusobacterium</taxon>
    </lineage>
</organism>
<reference evidence="2 3" key="1">
    <citation type="submission" date="2011-05" db="EMBL/GenBank/DDBJ databases">
        <authorList>
            <person name="Muzny D."/>
            <person name="Qin X."/>
            <person name="Deng J."/>
            <person name="Jiang H."/>
            <person name="Liu Y."/>
            <person name="Qu J."/>
            <person name="Song X.-Z."/>
            <person name="Zhang L."/>
            <person name="Thornton R."/>
            <person name="Coyle M."/>
            <person name="Francisco L."/>
            <person name="Jackson L."/>
            <person name="Javaid M."/>
            <person name="Korchina V."/>
            <person name="Kovar C."/>
            <person name="Mata R."/>
            <person name="Mathew T."/>
            <person name="Ngo R."/>
            <person name="Nguyen L."/>
            <person name="Nguyen N."/>
            <person name="Okwuonu G."/>
            <person name="Ongeri F."/>
            <person name="Pham C."/>
            <person name="Simmons D."/>
            <person name="Wilczek-Boney K."/>
            <person name="Hale W."/>
            <person name="Jakkamsetti A."/>
            <person name="Pham P."/>
            <person name="Ruth R."/>
            <person name="San Lucas F."/>
            <person name="Warren J."/>
            <person name="Zhang J."/>
            <person name="Zhao Z."/>
            <person name="Zhou C."/>
            <person name="Zhu D."/>
            <person name="Lee S."/>
            <person name="Bess C."/>
            <person name="Blankenburg K."/>
            <person name="Forbes L."/>
            <person name="Fu Q."/>
            <person name="Gubbala S."/>
            <person name="Hirani K."/>
            <person name="Jayaseelan J.C."/>
            <person name="Lara F."/>
            <person name="Munidasa M."/>
            <person name="Palculict T."/>
            <person name="Patil S."/>
            <person name="Pu L.-L."/>
            <person name="Saada N."/>
            <person name="Tang L."/>
            <person name="Weissenberger G."/>
            <person name="Zhu Y."/>
            <person name="Hemphill L."/>
            <person name="Shang Y."/>
            <person name="Youmans B."/>
            <person name="Ayvaz T."/>
            <person name="Ross M."/>
            <person name="Santibanez J."/>
            <person name="Aqrawi P."/>
            <person name="Gross S."/>
            <person name="Joshi V."/>
            <person name="Fowler G."/>
            <person name="Nazareth L."/>
            <person name="Reid J."/>
            <person name="Worley K."/>
            <person name="Petrosino J."/>
            <person name="Highlander S."/>
            <person name="Gibbs R."/>
        </authorList>
    </citation>
    <scope>NUCLEOTIDE SEQUENCE [LARGE SCALE GENOMIC DNA]</scope>
    <source>
        <strain evidence="2 3">ATCC 51191</strain>
    </source>
</reference>
<evidence type="ECO:0000313" key="3">
    <source>
        <dbReference type="Proteomes" id="UP000005392"/>
    </source>
</evidence>
<sequence length="52" mass="5762">MFETLLYGAVGVFLLIIAAILILKELGETCLGCLGVIFWVVVIIWIFKKCST</sequence>
<dbReference type="EMBL" id="AFQD01000265">
    <property type="protein sequence ID" value="EGQ79384.1"/>
    <property type="molecule type" value="Genomic_DNA"/>
</dbReference>